<keyword evidence="2" id="KW-1185">Reference proteome</keyword>
<name>A0A225X0Z6_9STRA</name>
<dbReference type="GO" id="GO:0016791">
    <property type="term" value="F:phosphatase activity"/>
    <property type="evidence" value="ECO:0007669"/>
    <property type="project" value="TreeGrafter"/>
</dbReference>
<accession>A0A225X0Z6</accession>
<dbReference type="EMBL" id="NBNE01000093">
    <property type="protein sequence ID" value="OWZ22997.1"/>
    <property type="molecule type" value="Genomic_DNA"/>
</dbReference>
<dbReference type="PANTHER" id="PTHR48100:SF1">
    <property type="entry name" value="HISTIDINE PHOSPHATASE FAMILY PROTEIN-RELATED"/>
    <property type="match status" value="1"/>
</dbReference>
<gene>
    <name evidence="1" type="ORF">PHMEG_0002206</name>
</gene>
<dbReference type="InterPro" id="IPR013078">
    <property type="entry name" value="His_Pase_superF_clade-1"/>
</dbReference>
<evidence type="ECO:0000313" key="1">
    <source>
        <dbReference type="EMBL" id="OWZ22997.1"/>
    </source>
</evidence>
<reference evidence="2" key="1">
    <citation type="submission" date="2017-03" db="EMBL/GenBank/DDBJ databases">
        <title>Phytopthora megakarya and P. palmivora, two closely related causual agents of cacao black pod achieved similar genome size and gene model numbers by different mechanisms.</title>
        <authorList>
            <person name="Ali S."/>
            <person name="Shao J."/>
            <person name="Larry D.J."/>
            <person name="Kronmiller B."/>
            <person name="Shen D."/>
            <person name="Strem M.D."/>
            <person name="Melnick R.L."/>
            <person name="Guiltinan M.J."/>
            <person name="Tyler B.M."/>
            <person name="Meinhardt L.W."/>
            <person name="Bailey B.A."/>
        </authorList>
    </citation>
    <scope>NUCLEOTIDE SEQUENCE [LARGE SCALE GENOMIC DNA]</scope>
    <source>
        <strain evidence="2">zdho120</strain>
    </source>
</reference>
<dbReference type="PANTHER" id="PTHR48100">
    <property type="entry name" value="BROAD-SPECIFICITY PHOSPHATASE YOR283W-RELATED"/>
    <property type="match status" value="1"/>
</dbReference>
<dbReference type="CDD" id="cd07067">
    <property type="entry name" value="HP_PGM_like"/>
    <property type="match status" value="1"/>
</dbReference>
<dbReference type="AlphaFoldDB" id="A0A225X0Z6"/>
<dbReference type="Proteomes" id="UP000198211">
    <property type="component" value="Unassembled WGS sequence"/>
</dbReference>
<dbReference type="SUPFAM" id="SSF53254">
    <property type="entry name" value="Phosphoglycerate mutase-like"/>
    <property type="match status" value="1"/>
</dbReference>
<proteinExistence type="predicted"/>
<dbReference type="SMART" id="SM00855">
    <property type="entry name" value="PGAM"/>
    <property type="match status" value="1"/>
</dbReference>
<evidence type="ECO:0000313" key="2">
    <source>
        <dbReference type="Proteomes" id="UP000198211"/>
    </source>
</evidence>
<comment type="caution">
    <text evidence="1">The sequence shown here is derived from an EMBL/GenBank/DDBJ whole genome shotgun (WGS) entry which is preliminary data.</text>
</comment>
<dbReference type="InterPro" id="IPR029033">
    <property type="entry name" value="His_PPase_superfam"/>
</dbReference>
<organism evidence="1 2">
    <name type="scientific">Phytophthora megakarya</name>
    <dbReference type="NCBI Taxonomy" id="4795"/>
    <lineage>
        <taxon>Eukaryota</taxon>
        <taxon>Sar</taxon>
        <taxon>Stramenopiles</taxon>
        <taxon>Oomycota</taxon>
        <taxon>Peronosporomycetes</taxon>
        <taxon>Peronosporales</taxon>
        <taxon>Peronosporaceae</taxon>
        <taxon>Phytophthora</taxon>
    </lineage>
</organism>
<dbReference type="Pfam" id="PF00300">
    <property type="entry name" value="His_Phos_1"/>
    <property type="match status" value="1"/>
</dbReference>
<sequence length="264" mass="30192">MPAPASLSTVTVVEGFFARKASTDTELSLFQRFERVPPSWEVFQRQLDQLTEASRNVKVVYFVRHAQGHHNVAEQKYGVGCWEDEFARADEFLDPDLTPFGVADAESKGPPSIKAEMERGMPPIERVVVSPLSRAIQTAQTFFSQDQVPNRPLLCMENCREVLDCYTFDKRRSLSEIKKKFPDVDFTRMIHEEDVLWSATRRETEQEIHERARNFLVELFDAAPERNVVVVSHVCFIQAVCAVTMGIDFRSENCEVVPMVLETT</sequence>
<dbReference type="Gene3D" id="3.40.50.1240">
    <property type="entry name" value="Phosphoglycerate mutase-like"/>
    <property type="match status" value="1"/>
</dbReference>
<protein>
    <submittedName>
        <fullName evidence="1">Phosphoglycerate mutase</fullName>
    </submittedName>
</protein>
<dbReference type="OrthoDB" id="496981at2759"/>
<dbReference type="InterPro" id="IPR050275">
    <property type="entry name" value="PGM_Phosphatase"/>
</dbReference>
<dbReference type="GO" id="GO:0005737">
    <property type="term" value="C:cytoplasm"/>
    <property type="evidence" value="ECO:0007669"/>
    <property type="project" value="TreeGrafter"/>
</dbReference>